<feature type="region of interest" description="Disordered" evidence="1">
    <location>
        <begin position="34"/>
        <end position="69"/>
    </location>
</feature>
<proteinExistence type="predicted"/>
<dbReference type="Proteomes" id="UP001454036">
    <property type="component" value="Unassembled WGS sequence"/>
</dbReference>
<accession>A0AAV3QE75</accession>
<evidence type="ECO:0000313" key="3">
    <source>
        <dbReference type="Proteomes" id="UP001454036"/>
    </source>
</evidence>
<organism evidence="2 3">
    <name type="scientific">Lithospermum erythrorhizon</name>
    <name type="common">Purple gromwell</name>
    <name type="synonym">Lithospermum officinale var. erythrorhizon</name>
    <dbReference type="NCBI Taxonomy" id="34254"/>
    <lineage>
        <taxon>Eukaryota</taxon>
        <taxon>Viridiplantae</taxon>
        <taxon>Streptophyta</taxon>
        <taxon>Embryophyta</taxon>
        <taxon>Tracheophyta</taxon>
        <taxon>Spermatophyta</taxon>
        <taxon>Magnoliopsida</taxon>
        <taxon>eudicotyledons</taxon>
        <taxon>Gunneridae</taxon>
        <taxon>Pentapetalae</taxon>
        <taxon>asterids</taxon>
        <taxon>lamiids</taxon>
        <taxon>Boraginales</taxon>
        <taxon>Boraginaceae</taxon>
        <taxon>Boraginoideae</taxon>
        <taxon>Lithospermeae</taxon>
        <taxon>Lithospermum</taxon>
    </lineage>
</organism>
<protein>
    <submittedName>
        <fullName evidence="2">Uncharacterized protein</fullName>
    </submittedName>
</protein>
<name>A0AAV3QE75_LITER</name>
<evidence type="ECO:0000256" key="1">
    <source>
        <dbReference type="SAM" id="MobiDB-lite"/>
    </source>
</evidence>
<comment type="caution">
    <text evidence="2">The sequence shown here is derived from an EMBL/GenBank/DDBJ whole genome shotgun (WGS) entry which is preliminary data.</text>
</comment>
<gene>
    <name evidence="2" type="ORF">LIER_18503</name>
</gene>
<sequence length="174" mass="19061">MNGRVDTRASPDYSNSVMQQLREQHSQLMGEVPVELSSTERPGLITPLGRPEEVEGRQGGENQELNPPITSVGNVFLEIEDKRNFPKHSGYPVPGCLPITGDVPDTDPTSSHIIGRVYGDAVSALGVTNLMVTMGKHPQQATMMVEFTIVDMSEGAYNELLGGPHSYNLRLWFP</sequence>
<feature type="compositionally biased region" description="Polar residues" evidence="1">
    <location>
        <begin position="60"/>
        <end position="69"/>
    </location>
</feature>
<reference evidence="2 3" key="1">
    <citation type="submission" date="2024-01" db="EMBL/GenBank/DDBJ databases">
        <title>The complete chloroplast genome sequence of Lithospermum erythrorhizon: insights into the phylogenetic relationship among Boraginaceae species and the maternal lineages of purple gromwells.</title>
        <authorList>
            <person name="Okada T."/>
            <person name="Watanabe K."/>
        </authorList>
    </citation>
    <scope>NUCLEOTIDE SEQUENCE [LARGE SCALE GENOMIC DNA]</scope>
</reference>
<keyword evidence="3" id="KW-1185">Reference proteome</keyword>
<evidence type="ECO:0000313" key="2">
    <source>
        <dbReference type="EMBL" id="GAA0162400.1"/>
    </source>
</evidence>
<dbReference type="AlphaFoldDB" id="A0AAV3QE75"/>
<dbReference type="EMBL" id="BAABME010004443">
    <property type="protein sequence ID" value="GAA0162400.1"/>
    <property type="molecule type" value="Genomic_DNA"/>
</dbReference>